<name>A0A286U1I1_9BACT</name>
<gene>
    <name evidence="2" type="ORF">SCALIN_C28_0187</name>
</gene>
<dbReference type="EMBL" id="BAOS01000028">
    <property type="protein sequence ID" value="GAX61985.1"/>
    <property type="molecule type" value="Genomic_DNA"/>
</dbReference>
<protein>
    <submittedName>
        <fullName evidence="2">Cation-transporting ATPase</fullName>
    </submittedName>
</protein>
<evidence type="ECO:0000313" key="2">
    <source>
        <dbReference type="EMBL" id="GAX61985.1"/>
    </source>
</evidence>
<accession>A0A286U1I1</accession>
<keyword evidence="3" id="KW-1185">Reference proteome</keyword>
<keyword evidence="1" id="KW-0812">Transmembrane</keyword>
<dbReference type="RefSeq" id="WP_096895358.1">
    <property type="nucleotide sequence ID" value="NZ_BAOS01000028.1"/>
</dbReference>
<proteinExistence type="predicted"/>
<dbReference type="AlphaFoldDB" id="A0A286U1I1"/>
<dbReference type="SUPFAM" id="SSF81665">
    <property type="entry name" value="Calcium ATPase, transmembrane domain M"/>
    <property type="match status" value="1"/>
</dbReference>
<feature type="transmembrane region" description="Helical" evidence="1">
    <location>
        <begin position="30"/>
        <end position="52"/>
    </location>
</feature>
<dbReference type="Gene3D" id="1.20.1110.10">
    <property type="entry name" value="Calcium-transporting ATPase, transmembrane domain"/>
    <property type="match status" value="1"/>
</dbReference>
<reference evidence="3" key="1">
    <citation type="journal article" date="2017" name="Environ. Microbiol. Rep.">
        <title>Genetic Diversity of Marine Anaerobic Ammonium-Oxidizing Bacteria as Revealed by Genomic and Proteomic Analyses of 'Candidatus Scalindua japonica'.</title>
        <authorList>
            <person name="Oshiki M."/>
            <person name="Mizuto K."/>
            <person name="Kimura Z."/>
            <person name="Kindaichi T."/>
            <person name="Satoh H."/>
            <person name="Okabe S."/>
        </authorList>
    </citation>
    <scope>NUCLEOTIDE SEQUENCE [LARGE SCALE GENOMIC DNA]</scope>
    <source>
        <strain evidence="3">husup-a2</strain>
    </source>
</reference>
<dbReference type="InterPro" id="IPR023298">
    <property type="entry name" value="ATPase_P-typ_TM_dom_sf"/>
</dbReference>
<evidence type="ECO:0000256" key="1">
    <source>
        <dbReference type="SAM" id="Phobius"/>
    </source>
</evidence>
<evidence type="ECO:0000313" key="3">
    <source>
        <dbReference type="Proteomes" id="UP000218542"/>
    </source>
</evidence>
<sequence length="63" mass="7109">MEIGRIADMVQEAEEKLSPLQIKLKKFGKWLGFVTIGICIVVFGIGVLREYLKAKSVRDGKKE</sequence>
<keyword evidence="1" id="KW-0472">Membrane</keyword>
<keyword evidence="1" id="KW-1133">Transmembrane helix</keyword>
<comment type="caution">
    <text evidence="2">The sequence shown here is derived from an EMBL/GenBank/DDBJ whole genome shotgun (WGS) entry which is preliminary data.</text>
</comment>
<organism evidence="2 3">
    <name type="scientific">Candidatus Scalindua japonica</name>
    <dbReference type="NCBI Taxonomy" id="1284222"/>
    <lineage>
        <taxon>Bacteria</taxon>
        <taxon>Pseudomonadati</taxon>
        <taxon>Planctomycetota</taxon>
        <taxon>Candidatus Brocadiia</taxon>
        <taxon>Candidatus Brocadiales</taxon>
        <taxon>Candidatus Scalinduaceae</taxon>
        <taxon>Candidatus Scalindua</taxon>
    </lineage>
</organism>
<dbReference type="Proteomes" id="UP000218542">
    <property type="component" value="Unassembled WGS sequence"/>
</dbReference>